<keyword evidence="3" id="KW-1185">Reference proteome</keyword>
<dbReference type="PANTHER" id="PTHR43355:SF2">
    <property type="entry name" value="FLAVIN REDUCTASE (NADPH)"/>
    <property type="match status" value="1"/>
</dbReference>
<evidence type="ECO:0000259" key="1">
    <source>
        <dbReference type="Pfam" id="PF13460"/>
    </source>
</evidence>
<protein>
    <submittedName>
        <fullName evidence="2">Oxidoreductase</fullName>
    </submittedName>
</protein>
<dbReference type="EMBL" id="SIRE01000016">
    <property type="protein sequence ID" value="TBL75718.1"/>
    <property type="molecule type" value="Genomic_DNA"/>
</dbReference>
<dbReference type="Gene3D" id="3.40.50.720">
    <property type="entry name" value="NAD(P)-binding Rossmann-like Domain"/>
    <property type="match status" value="1"/>
</dbReference>
<dbReference type="InterPro" id="IPR051606">
    <property type="entry name" value="Polyketide_Oxido-like"/>
</dbReference>
<dbReference type="GO" id="GO:0004074">
    <property type="term" value="F:biliverdin reductase [NAD(P)H] activity"/>
    <property type="evidence" value="ECO:0007669"/>
    <property type="project" value="TreeGrafter"/>
</dbReference>
<organism evidence="2 3">
    <name type="scientific">Paenibacillus thalictri</name>
    <dbReference type="NCBI Taxonomy" id="2527873"/>
    <lineage>
        <taxon>Bacteria</taxon>
        <taxon>Bacillati</taxon>
        <taxon>Bacillota</taxon>
        <taxon>Bacilli</taxon>
        <taxon>Bacillales</taxon>
        <taxon>Paenibacillaceae</taxon>
        <taxon>Paenibacillus</taxon>
    </lineage>
</organism>
<dbReference type="RefSeq" id="WP_131015629.1">
    <property type="nucleotide sequence ID" value="NZ_SIRE01000016.1"/>
</dbReference>
<feature type="domain" description="NAD(P)-binding" evidence="1">
    <location>
        <begin position="7"/>
        <end position="199"/>
    </location>
</feature>
<evidence type="ECO:0000313" key="3">
    <source>
        <dbReference type="Proteomes" id="UP000293142"/>
    </source>
</evidence>
<dbReference type="GO" id="GO:0042602">
    <property type="term" value="F:riboflavin reductase (NADPH) activity"/>
    <property type="evidence" value="ECO:0007669"/>
    <property type="project" value="TreeGrafter"/>
</dbReference>
<reference evidence="2 3" key="1">
    <citation type="submission" date="2019-02" db="EMBL/GenBank/DDBJ databases">
        <title>Paenibacillus sp. nov., isolated from surface-sterilized tissue of Thalictrum simplex L.</title>
        <authorList>
            <person name="Tuo L."/>
        </authorList>
    </citation>
    <scope>NUCLEOTIDE SEQUENCE [LARGE SCALE GENOMIC DNA]</scope>
    <source>
        <strain evidence="2 3">N2SHLJ1</strain>
    </source>
</reference>
<comment type="caution">
    <text evidence="2">The sequence shown here is derived from an EMBL/GenBank/DDBJ whole genome shotgun (WGS) entry which is preliminary data.</text>
</comment>
<dbReference type="SUPFAM" id="SSF51735">
    <property type="entry name" value="NAD(P)-binding Rossmann-fold domains"/>
    <property type="match status" value="1"/>
</dbReference>
<dbReference type="Pfam" id="PF13460">
    <property type="entry name" value="NAD_binding_10"/>
    <property type="match status" value="1"/>
</dbReference>
<dbReference type="OrthoDB" id="9785372at2"/>
<name>A0A4Q9DM81_9BACL</name>
<dbReference type="AlphaFoldDB" id="A0A4Q9DM81"/>
<proteinExistence type="predicted"/>
<gene>
    <name evidence="2" type="ORF">EYB31_22265</name>
</gene>
<dbReference type="InterPro" id="IPR016040">
    <property type="entry name" value="NAD(P)-bd_dom"/>
</dbReference>
<dbReference type="PANTHER" id="PTHR43355">
    <property type="entry name" value="FLAVIN REDUCTASE (NADPH)"/>
    <property type="match status" value="1"/>
</dbReference>
<evidence type="ECO:0000313" key="2">
    <source>
        <dbReference type="EMBL" id="TBL75718.1"/>
    </source>
</evidence>
<accession>A0A4Q9DM81</accession>
<dbReference type="InterPro" id="IPR036291">
    <property type="entry name" value="NAD(P)-bd_dom_sf"/>
</dbReference>
<dbReference type="Proteomes" id="UP000293142">
    <property type="component" value="Unassembled WGS sequence"/>
</dbReference>
<sequence>MNLTLFGASGAIGQIVMEHALKNGDNVTAYVRKSGSLNHSHPKLHIVVGELDNQPLIEKAIANADIVISTLGPALDTSRKLNGTPIANGHEVIMRTMEKLQKQRFITLATPTVRSVEDNKNFSTIVPGIMAKLLFPNGYREMKKIEQLFKQSALDWTIVRIINPNVKHNGIGYRISLGDEPAKMAVSRENVGEFMYRTASEHLYIRKMPIIYNK</sequence>